<dbReference type="eggNOG" id="ENOG502QSG9">
    <property type="taxonomic scope" value="Eukaryota"/>
</dbReference>
<dbReference type="InterPro" id="IPR001150">
    <property type="entry name" value="Gly_radical"/>
</dbReference>
<keyword evidence="5" id="KW-0963">Cytoplasm</keyword>
<evidence type="ECO:0000313" key="13">
    <source>
        <dbReference type="EMBL" id="EED87330.1"/>
    </source>
</evidence>
<dbReference type="PANTHER" id="PTHR30191">
    <property type="entry name" value="FORMATE ACETYLTRANSFERASE"/>
    <property type="match status" value="1"/>
</dbReference>
<reference evidence="13 15" key="1">
    <citation type="journal article" date="2004" name="Science">
        <title>The genome of the diatom Thalassiosira pseudonana: ecology, evolution, and metabolism.</title>
        <authorList>
            <person name="Armbrust E.V."/>
            <person name="Berges J.A."/>
            <person name="Bowler C."/>
            <person name="Green B.R."/>
            <person name="Martinez D."/>
            <person name="Putnam N.H."/>
            <person name="Zhou S."/>
            <person name="Allen A.E."/>
            <person name="Apt K.E."/>
            <person name="Bechner M."/>
            <person name="Brzezinski M.A."/>
            <person name="Chaal B.K."/>
            <person name="Chiovitti A."/>
            <person name="Davis A.K."/>
            <person name="Demarest M.S."/>
            <person name="Detter J.C."/>
            <person name="Glavina T."/>
            <person name="Goodstein D."/>
            <person name="Hadi M.Z."/>
            <person name="Hellsten U."/>
            <person name="Hildebrand M."/>
            <person name="Jenkins B.D."/>
            <person name="Jurka J."/>
            <person name="Kapitonov V.V."/>
            <person name="Kroger N."/>
            <person name="Lau W.W."/>
            <person name="Lane T.W."/>
            <person name="Larimer F.W."/>
            <person name="Lippmeier J.C."/>
            <person name="Lucas S."/>
            <person name="Medina M."/>
            <person name="Montsant A."/>
            <person name="Obornik M."/>
            <person name="Parker M.S."/>
            <person name="Palenik B."/>
            <person name="Pazour G.J."/>
            <person name="Richardson P.M."/>
            <person name="Rynearson T.A."/>
            <person name="Saito M.A."/>
            <person name="Schwartz D.C."/>
            <person name="Thamatrakoln K."/>
            <person name="Valentin K."/>
            <person name="Vardi A."/>
            <person name="Wilkerson F.P."/>
            <person name="Rokhsar D.S."/>
        </authorList>
    </citation>
    <scope>NUCLEOTIDE SEQUENCE [LARGE SCALE GENOMIC DNA]</scope>
    <source>
        <strain evidence="13">CCMP1335</strain>
    </source>
</reference>
<dbReference type="PaxDb" id="35128-Thaps36689"/>
<dbReference type="EMBL" id="DS999415">
    <property type="protein sequence ID" value="EED87330.1"/>
    <property type="molecule type" value="Genomic_DNA"/>
</dbReference>
<dbReference type="KEGG" id="tps:THAPSDRAFT_38760"/>
<evidence type="ECO:0000256" key="4">
    <source>
        <dbReference type="ARBA" id="ARBA00013214"/>
    </source>
</evidence>
<gene>
    <name evidence="13" type="ORF">THAPSDRAFT_36689</name>
    <name evidence="14" type="ORF">THAPSDRAFT_38760</name>
</gene>
<dbReference type="Pfam" id="PF01228">
    <property type="entry name" value="Gly_radical"/>
    <property type="match status" value="1"/>
</dbReference>
<evidence type="ECO:0000256" key="3">
    <source>
        <dbReference type="ARBA" id="ARBA00011738"/>
    </source>
</evidence>
<protein>
    <recommendedName>
        <fullName evidence="4">formate C-acetyltransferase</fullName>
        <ecNumber evidence="4">2.3.1.54</ecNumber>
    </recommendedName>
</protein>
<evidence type="ECO:0000313" key="14">
    <source>
        <dbReference type="EMBL" id="EED87749.1"/>
    </source>
</evidence>
<dbReference type="Gene3D" id="3.20.70.20">
    <property type="match status" value="1"/>
</dbReference>
<feature type="modified residue" description="Glycine radical" evidence="10">
    <location>
        <position position="718"/>
    </location>
</feature>
<accession>B8LBJ4</accession>
<dbReference type="PROSITE" id="PS51554">
    <property type="entry name" value="PFL"/>
    <property type="match status" value="1"/>
</dbReference>
<dbReference type="PROSITE" id="PS51149">
    <property type="entry name" value="GLY_RADICAL_2"/>
    <property type="match status" value="1"/>
</dbReference>
<dbReference type="GeneID" id="7445418"/>
<name>B8LBJ4_THAPS</name>
<dbReference type="Proteomes" id="UP000001449">
    <property type="component" value="Chromosome 11"/>
</dbReference>
<feature type="domain" description="Glycine radical" evidence="11">
    <location>
        <begin position="620"/>
        <end position="739"/>
    </location>
</feature>
<keyword evidence="13" id="KW-0670">Pyruvate</keyword>
<evidence type="ECO:0000256" key="2">
    <source>
        <dbReference type="ARBA" id="ARBA00008375"/>
    </source>
</evidence>
<dbReference type="OMA" id="CAKVSIE"/>
<evidence type="ECO:0000259" key="12">
    <source>
        <dbReference type="PROSITE" id="PS51554"/>
    </source>
</evidence>
<organism evidence="13 15">
    <name type="scientific">Thalassiosira pseudonana</name>
    <name type="common">Marine diatom</name>
    <name type="synonym">Cyclotella nana</name>
    <dbReference type="NCBI Taxonomy" id="35128"/>
    <lineage>
        <taxon>Eukaryota</taxon>
        <taxon>Sar</taxon>
        <taxon>Stramenopiles</taxon>
        <taxon>Ochrophyta</taxon>
        <taxon>Bacillariophyta</taxon>
        <taxon>Coscinodiscophyceae</taxon>
        <taxon>Thalassiosirophycidae</taxon>
        <taxon>Thalassiosirales</taxon>
        <taxon>Thalassiosiraceae</taxon>
        <taxon>Thalassiosira</taxon>
    </lineage>
</organism>
<evidence type="ECO:0000256" key="9">
    <source>
        <dbReference type="ARBA" id="ARBA00049029"/>
    </source>
</evidence>
<dbReference type="GO" id="GO:0008861">
    <property type="term" value="F:formate C-acetyltransferase activity"/>
    <property type="evidence" value="ECO:0000318"/>
    <property type="project" value="GO_Central"/>
</dbReference>
<evidence type="ECO:0000313" key="15">
    <source>
        <dbReference type="Proteomes" id="UP000001449"/>
    </source>
</evidence>
<dbReference type="RefSeq" id="XP_002296634.1">
    <property type="nucleotide sequence ID" value="XM_002296598.1"/>
</dbReference>
<dbReference type="Pfam" id="PF02901">
    <property type="entry name" value="PFL-like"/>
    <property type="match status" value="1"/>
</dbReference>
<comment type="catalytic activity">
    <reaction evidence="9">
        <text>formate + acetyl-CoA = pyruvate + CoA</text>
        <dbReference type="Rhea" id="RHEA:11844"/>
        <dbReference type="ChEBI" id="CHEBI:15361"/>
        <dbReference type="ChEBI" id="CHEBI:15740"/>
        <dbReference type="ChEBI" id="CHEBI:57287"/>
        <dbReference type="ChEBI" id="CHEBI:57288"/>
        <dbReference type="EC" id="2.3.1.54"/>
    </reaction>
</comment>
<dbReference type="InterPro" id="IPR050244">
    <property type="entry name" value="Auton_GlycylRad_Cofactor"/>
</dbReference>
<accession>B8CF69</accession>
<dbReference type="PROSITE" id="PS00850">
    <property type="entry name" value="GLY_RADICAL_1"/>
    <property type="match status" value="1"/>
</dbReference>
<sequence length="739" mass="81474">MPGDCDVKSFINRYTTLYDGDASFLAGPTQRTQKALQKVKTLLALEREKGGVLSVDADIPSTITSHAPGYLLSKEEDVIVGLQAEEPLKRTCKPHGGFGVVKKALESYGYEPGEKLKVFADEVTTHNDLTFSIYTDKMKQARHAHLLTGLPDGYGRGRIIADYRRIALYGVDALIQLKQADFAAVTGSSVEAMRLRSEIFHQIKALKELLVMADSYGVDLRQPASTFKDAAQALWLGHTAALKEQDGAAMSAGRWDSFLDIYAEKDLAAGVATEEDIQEVVDDMVLKMRLVRHVRTPEYNELFTGDPTWTTLALGGATEDSKSMVTKTTYRFLHSLRNLGPAPEPNLTVLWSKVHSSHFKEYCAQLSIDTSSIQYENDDLMRPIFGSDYAIACCVSAMRIGTDMQFFGARTNLAKLLLMVLNGGRDELEGQLLSEPLAEACREAGIGAGDEDTPLDYEKVSKLYFDVAIPWMAELYADTMNCIHYSHDATSYENLQMALHNSNVNHFMAFGIAGLSVVADSLAAIKYDDVYPIRNENGLTVGFKRRHPESVLPTFGNDNPKVDDIAVEVADAFYEELNKQKLYKDAKATVSVLTITSNVVYGKSTGTTPDGRIIGEPFAPGANPMHNRDRNGAIASLASVAKLPYASCMDGISNTFCLTPTALGSMADVRAMNLVSLLDGYFGKNGHHLNINVLNRELLEDAHLHPEKYPDLTIRVSGYAVRFNQLTPEQREEVLKRTM</sequence>
<dbReference type="PIRSF" id="PIRSF000379">
    <property type="entry name" value="For_Ac_trans_1"/>
    <property type="match status" value="1"/>
</dbReference>
<evidence type="ECO:0000256" key="1">
    <source>
        <dbReference type="ARBA" id="ARBA00004496"/>
    </source>
</evidence>
<dbReference type="EC" id="2.3.1.54" evidence="4"/>
<keyword evidence="8 13" id="KW-0012">Acyltransferase</keyword>
<dbReference type="GO" id="GO:0005829">
    <property type="term" value="C:cytosol"/>
    <property type="evidence" value="ECO:0000318"/>
    <property type="project" value="GO_Central"/>
</dbReference>
<feature type="domain" description="PFL" evidence="12">
    <location>
        <begin position="12"/>
        <end position="613"/>
    </location>
</feature>
<keyword evidence="7 10" id="KW-0556">Organic radical</keyword>
<dbReference type="InterPro" id="IPR019777">
    <property type="entry name" value="Form_AcTrfase_GR_CS"/>
</dbReference>
<dbReference type="Proteomes" id="UP000001449">
    <property type="component" value="Chromosome 22"/>
</dbReference>
<evidence type="ECO:0000259" key="11">
    <source>
        <dbReference type="PROSITE" id="PS51149"/>
    </source>
</evidence>
<keyword evidence="6 13" id="KW-0808">Transferase</keyword>
<dbReference type="EMBL" id="CM000653">
    <property type="protein sequence ID" value="EED87749.1"/>
    <property type="molecule type" value="Genomic_DNA"/>
</dbReference>
<feature type="non-terminal residue" evidence="13">
    <location>
        <position position="739"/>
    </location>
</feature>
<evidence type="ECO:0000256" key="6">
    <source>
        <dbReference type="ARBA" id="ARBA00022679"/>
    </source>
</evidence>
<evidence type="ECO:0000256" key="7">
    <source>
        <dbReference type="ARBA" id="ARBA00022818"/>
    </source>
</evidence>
<reference evidence="13 15" key="2">
    <citation type="journal article" date="2008" name="Nature">
        <title>The Phaeodactylum genome reveals the evolutionary history of diatom genomes.</title>
        <authorList>
            <person name="Bowler C."/>
            <person name="Allen A.E."/>
            <person name="Badger J.H."/>
            <person name="Grimwood J."/>
            <person name="Jabbari K."/>
            <person name="Kuo A."/>
            <person name="Maheswari U."/>
            <person name="Martens C."/>
            <person name="Maumus F."/>
            <person name="Otillar R.P."/>
            <person name="Rayko E."/>
            <person name="Salamov A."/>
            <person name="Vandepoele K."/>
            <person name="Beszteri B."/>
            <person name="Gruber A."/>
            <person name="Heijde M."/>
            <person name="Katinka M."/>
            <person name="Mock T."/>
            <person name="Valentin K."/>
            <person name="Verret F."/>
            <person name="Berges J.A."/>
            <person name="Brownlee C."/>
            <person name="Cadoret J.P."/>
            <person name="Chiovitti A."/>
            <person name="Choi C.J."/>
            <person name="Coesel S."/>
            <person name="De Martino A."/>
            <person name="Detter J.C."/>
            <person name="Durkin C."/>
            <person name="Falciatore A."/>
            <person name="Fournet J."/>
            <person name="Haruta M."/>
            <person name="Huysman M.J."/>
            <person name="Jenkins B.D."/>
            <person name="Jiroutova K."/>
            <person name="Jorgensen R.E."/>
            <person name="Joubert Y."/>
            <person name="Kaplan A."/>
            <person name="Kroger N."/>
            <person name="Kroth P.G."/>
            <person name="La Roche J."/>
            <person name="Lindquist E."/>
            <person name="Lommer M."/>
            <person name="Martin-Jezequel V."/>
            <person name="Lopez P.J."/>
            <person name="Lucas S."/>
            <person name="Mangogna M."/>
            <person name="McGinnis K."/>
            <person name="Medlin L.K."/>
            <person name="Montsant A."/>
            <person name="Oudot-Le Secq M.P."/>
            <person name="Napoli C."/>
            <person name="Obornik M."/>
            <person name="Parker M.S."/>
            <person name="Petit J.L."/>
            <person name="Porcel B.M."/>
            <person name="Poulsen N."/>
            <person name="Robison M."/>
            <person name="Rychlewski L."/>
            <person name="Rynearson T.A."/>
            <person name="Schmutz J."/>
            <person name="Shapiro H."/>
            <person name="Siaut M."/>
            <person name="Stanley M."/>
            <person name="Sussman M.R."/>
            <person name="Taylor A.R."/>
            <person name="Vardi A."/>
            <person name="von Dassow P."/>
            <person name="Vyverman W."/>
            <person name="Willis A."/>
            <person name="Wyrwicz L.S."/>
            <person name="Rokhsar D.S."/>
            <person name="Weissenbach J."/>
            <person name="Armbrust E.V."/>
            <person name="Green B.R."/>
            <person name="Van de Peer Y."/>
            <person name="Grigoriev I.V."/>
        </authorList>
    </citation>
    <scope>NUCLEOTIDE SEQUENCE</scope>
    <source>
        <strain evidence="13">CCMP1335</strain>
    </source>
</reference>
<proteinExistence type="inferred from homology"/>
<evidence type="ECO:0000256" key="8">
    <source>
        <dbReference type="ARBA" id="ARBA00023315"/>
    </source>
</evidence>
<evidence type="ECO:0000256" key="10">
    <source>
        <dbReference type="PROSITE-ProRule" id="PRU00493"/>
    </source>
</evidence>
<dbReference type="SUPFAM" id="SSF51998">
    <property type="entry name" value="PFL-like glycyl radical enzymes"/>
    <property type="match status" value="1"/>
</dbReference>
<dbReference type="AlphaFoldDB" id="B8LBJ4"/>
<comment type="similarity">
    <text evidence="2">Belongs to the glycyl radical enzyme (GRE) family. PFL subfamily.</text>
</comment>
<dbReference type="FunFam" id="3.20.70.20:FF:000011">
    <property type="entry name" value="Formate acetyltransferase"/>
    <property type="match status" value="1"/>
</dbReference>
<dbReference type="KEGG" id="tps:THAPSDRAFT_36689"/>
<dbReference type="HOGENOM" id="CLU_023898_0_0_1"/>
<dbReference type="RefSeq" id="XP_002294969.1">
    <property type="nucleotide sequence ID" value="XM_002294933.1"/>
</dbReference>
<dbReference type="STRING" id="35128.B8LBJ4"/>
<dbReference type="PANTHER" id="PTHR30191:SF0">
    <property type="entry name" value="FORMATE ACETYLTRANSFERASE 1"/>
    <property type="match status" value="1"/>
</dbReference>
<dbReference type="InterPro" id="IPR004184">
    <property type="entry name" value="PFL_dom"/>
</dbReference>
<comment type="subunit">
    <text evidence="3">Homodimer.</text>
</comment>
<comment type="subcellular location">
    <subcellularLocation>
        <location evidence="1">Cytoplasm</location>
    </subcellularLocation>
</comment>
<evidence type="ECO:0000256" key="5">
    <source>
        <dbReference type="ARBA" id="ARBA00022490"/>
    </source>
</evidence>
<dbReference type="GeneID" id="7449464"/>
<reference evidence="13" key="3">
    <citation type="submission" date="2008-09" db="EMBL/GenBank/DDBJ databases">
        <authorList>
            <consortium name="Diatom Consortium"/>
            <person name="Grigoriev I."/>
            <person name="Grimwood J."/>
            <person name="Kuo A."/>
            <person name="Otillar R.P."/>
            <person name="Salamov A."/>
            <person name="Detter J.C."/>
            <person name="Schmutz J."/>
            <person name="Lindquist E."/>
            <person name="Shapiro H."/>
            <person name="Lucas S."/>
            <person name="Glavina del Rio T."/>
            <person name="Bruce D."/>
            <person name="Pitluck S."/>
            <person name="Rokhsar D."/>
            <person name="Armbrust V."/>
        </authorList>
    </citation>
    <scope>GENOME REANNOTATION</scope>
    <source>
        <strain evidence="13">CCMP1335</strain>
    </source>
</reference>
<keyword evidence="15" id="KW-1185">Reference proteome</keyword>